<organism evidence="1 2">
    <name type="scientific">Naganishia vaughanmartiniae</name>
    <dbReference type="NCBI Taxonomy" id="1424756"/>
    <lineage>
        <taxon>Eukaryota</taxon>
        <taxon>Fungi</taxon>
        <taxon>Dikarya</taxon>
        <taxon>Basidiomycota</taxon>
        <taxon>Agaricomycotina</taxon>
        <taxon>Tremellomycetes</taxon>
        <taxon>Filobasidiales</taxon>
        <taxon>Filobasidiaceae</taxon>
        <taxon>Naganishia</taxon>
    </lineage>
</organism>
<gene>
    <name evidence="1" type="ORF">QFC22_002780</name>
</gene>
<accession>A0ACC2XB26</accession>
<comment type="caution">
    <text evidence="1">The sequence shown here is derived from an EMBL/GenBank/DDBJ whole genome shotgun (WGS) entry which is preliminary data.</text>
</comment>
<evidence type="ECO:0000313" key="2">
    <source>
        <dbReference type="Proteomes" id="UP001243375"/>
    </source>
</evidence>
<proteinExistence type="predicted"/>
<reference evidence="1" key="1">
    <citation type="submission" date="2023-04" db="EMBL/GenBank/DDBJ databases">
        <title>Draft Genome sequencing of Naganishia species isolated from polar environments using Oxford Nanopore Technology.</title>
        <authorList>
            <person name="Leo P."/>
            <person name="Venkateswaran K."/>
        </authorList>
    </citation>
    <scope>NUCLEOTIDE SEQUENCE</scope>
    <source>
        <strain evidence="1">MNA-CCFEE 5425</strain>
    </source>
</reference>
<keyword evidence="2" id="KW-1185">Reference proteome</keyword>
<dbReference type="Proteomes" id="UP001243375">
    <property type="component" value="Unassembled WGS sequence"/>
</dbReference>
<protein>
    <submittedName>
        <fullName evidence="1">Uncharacterized protein</fullName>
    </submittedName>
</protein>
<sequence>MSYTRSRSNSGVGDWYTASYSNTISRLRTTPFMPGANFEPALSQLHDLQLTSTNMSSASHPNNMLNSATVRNRVQVLDATTGLPMTSRQIAQATDATNQTGMTSGINGGANVGAQKKKGQTLFGPDVGFEDADSVGGWTKADAGRGNLAALDERVPTVPLGVVKTWIERAKTDTTVVDSSNARVHKTTTLQALVNLKRPSLALIALTAVHPDGGESSTSHALKFTYDASSPSVLVTLTIHPRSYPPLPTRRPTTTIYSARHEGGFGKTWQLPDQLAMNLQAMMDEELNLKESAERARVEEEERRRRSAAMDGDDDDEDDDLKKRRLSGSGHRGLHPANAAPGVANPSAITAAPDTTSSPAARSRFGITGIFTRRQRRHDEEQGIIAGIRNAQGGTQGAGGDVIEMQPTATAAAAGADATPANAAAGEDDKEKEKDVMEEDGIRVMIRLDALDEQGNKLSASNAQLTHVLLTGTPLSSPSTAAVEAQPSHHEDSTISPVHAGSAAPRTSNVSALPVKRSWALKVVRREAVIANHTFLLKEIYGLSSASTSDSTNEASATPNDVVDPYASTPNECIVCLTNARDVVLLPCRHLVVCRECAIGMIEFGAGGKVARREEPAATVDIATGSAGLTSGATGGDGGAADTPSAPAPAATTRERRKRKVKGWFCPVCRQPYTSLLRLALPAPANQANDSVELEHEDEHADTATIRSFRTTRTARSVAGQSLHRVSSRATLPERGERMLRELAPDDDEDDEEDEDHVALGQHRPVLSEQGQAQPSAAYASALSSYPPRPNVSSHVEESEGERRERLQQEEMDRERAQHDTYQPAPFVLGNEVEVDTPPAATTPVPDHGREESKRASVEGTGWRAAV</sequence>
<evidence type="ECO:0000313" key="1">
    <source>
        <dbReference type="EMBL" id="KAJ9120846.1"/>
    </source>
</evidence>
<name>A0ACC2XB26_9TREE</name>
<dbReference type="EMBL" id="JASBWU010000006">
    <property type="protein sequence ID" value="KAJ9120846.1"/>
    <property type="molecule type" value="Genomic_DNA"/>
</dbReference>